<feature type="compositionally biased region" description="Acidic residues" evidence="1">
    <location>
        <begin position="464"/>
        <end position="473"/>
    </location>
</feature>
<dbReference type="EMBL" id="CM000605">
    <property type="protein sequence ID" value="EEC51634.1"/>
    <property type="molecule type" value="Genomic_DNA"/>
</dbReference>
<evidence type="ECO:0000313" key="2">
    <source>
        <dbReference type="EMBL" id="EEC51634.1"/>
    </source>
</evidence>
<reference evidence="2 3" key="1">
    <citation type="journal article" date="2008" name="Nature">
        <title>The Phaeodactylum genome reveals the evolutionary history of diatom genomes.</title>
        <authorList>
            <person name="Bowler C."/>
            <person name="Allen A.E."/>
            <person name="Badger J.H."/>
            <person name="Grimwood J."/>
            <person name="Jabbari K."/>
            <person name="Kuo A."/>
            <person name="Maheswari U."/>
            <person name="Martens C."/>
            <person name="Maumus F."/>
            <person name="Otillar R.P."/>
            <person name="Rayko E."/>
            <person name="Salamov A."/>
            <person name="Vandepoele K."/>
            <person name="Beszteri B."/>
            <person name="Gruber A."/>
            <person name="Heijde M."/>
            <person name="Katinka M."/>
            <person name="Mock T."/>
            <person name="Valentin K."/>
            <person name="Verret F."/>
            <person name="Berges J.A."/>
            <person name="Brownlee C."/>
            <person name="Cadoret J.P."/>
            <person name="Chiovitti A."/>
            <person name="Choi C.J."/>
            <person name="Coesel S."/>
            <person name="De Martino A."/>
            <person name="Detter J.C."/>
            <person name="Durkin C."/>
            <person name="Falciatore A."/>
            <person name="Fournet J."/>
            <person name="Haruta M."/>
            <person name="Huysman M.J."/>
            <person name="Jenkins B.D."/>
            <person name="Jiroutova K."/>
            <person name="Jorgensen R.E."/>
            <person name="Joubert Y."/>
            <person name="Kaplan A."/>
            <person name="Kroger N."/>
            <person name="Kroth P.G."/>
            <person name="La Roche J."/>
            <person name="Lindquist E."/>
            <person name="Lommer M."/>
            <person name="Martin-Jezequel V."/>
            <person name="Lopez P.J."/>
            <person name="Lucas S."/>
            <person name="Mangogna M."/>
            <person name="McGinnis K."/>
            <person name="Medlin L.K."/>
            <person name="Montsant A."/>
            <person name="Oudot-Le Secq M.P."/>
            <person name="Napoli C."/>
            <person name="Obornik M."/>
            <person name="Parker M.S."/>
            <person name="Petit J.L."/>
            <person name="Porcel B.M."/>
            <person name="Poulsen N."/>
            <person name="Robison M."/>
            <person name="Rychlewski L."/>
            <person name="Rynearson T.A."/>
            <person name="Schmutz J."/>
            <person name="Shapiro H."/>
            <person name="Siaut M."/>
            <person name="Stanley M."/>
            <person name="Sussman M.R."/>
            <person name="Taylor A.R."/>
            <person name="Vardi A."/>
            <person name="von Dassow P."/>
            <person name="Vyverman W."/>
            <person name="Willis A."/>
            <person name="Wyrwicz L.S."/>
            <person name="Rokhsar D.S."/>
            <person name="Weissenbach J."/>
            <person name="Armbrust E.V."/>
            <person name="Green B.R."/>
            <person name="Van de Peer Y."/>
            <person name="Grigoriev I.V."/>
        </authorList>
    </citation>
    <scope>NUCLEOTIDE SEQUENCE [LARGE SCALE GENOMIC DNA]</scope>
    <source>
        <strain evidence="2 3">CCAP 1055/1</strain>
    </source>
</reference>
<dbReference type="HOGENOM" id="CLU_578068_0_0_1"/>
<evidence type="ECO:0000256" key="1">
    <source>
        <dbReference type="SAM" id="MobiDB-lite"/>
    </source>
</evidence>
<name>B7FP81_PHATC</name>
<organism evidence="2 3">
    <name type="scientific">Phaeodactylum tricornutum (strain CCAP 1055/1)</name>
    <dbReference type="NCBI Taxonomy" id="556484"/>
    <lineage>
        <taxon>Eukaryota</taxon>
        <taxon>Sar</taxon>
        <taxon>Stramenopiles</taxon>
        <taxon>Ochrophyta</taxon>
        <taxon>Bacillariophyta</taxon>
        <taxon>Bacillariophyceae</taxon>
        <taxon>Bacillariophycidae</taxon>
        <taxon>Naviculales</taxon>
        <taxon>Phaeodactylaceae</taxon>
        <taxon>Phaeodactylum</taxon>
    </lineage>
</organism>
<reference evidence="3" key="2">
    <citation type="submission" date="2008-08" db="EMBL/GenBank/DDBJ databases">
        <authorList>
            <consortium name="Diatom Consortium"/>
            <person name="Grigoriev I."/>
            <person name="Grimwood J."/>
            <person name="Kuo A."/>
            <person name="Otillar R.P."/>
            <person name="Salamov A."/>
            <person name="Detter J.C."/>
            <person name="Lindquist E."/>
            <person name="Shapiro H."/>
            <person name="Lucas S."/>
            <person name="Glavina del Rio T."/>
            <person name="Pitluck S."/>
            <person name="Rokhsar D."/>
            <person name="Bowler C."/>
        </authorList>
    </citation>
    <scope>GENOME REANNOTATION</scope>
    <source>
        <strain evidence="3">CCAP 1055/1</strain>
    </source>
</reference>
<sequence>MMTDFIDGYPSSYNCDANVTYDTYAPIPRVPAIVNSLTVEYDYEILVDNSTYQSTQGFLEQDLPGLEWGLLWTVSYGMGLVDCQLERLDPSTYRQDGRGLQTVRGTFVIGASSLPKDSVDSSVASCEHLVTESGSRCLPMLGEMEVFYVGDDRKAVENYVASKIENDLNDQRSLVTPVQKTLYLGDRNNFVEPRATSTSAVNDSSGPSTGAVAASITSAAALLVVLAILLVRCRRSHEASATNRDDTAKNSTRKEATKRGDFPSLAEALTAKSEDEILLESSFDSVRPDESEVASEQPQNILKTASPKSVPYGSADQEVASTPEAKATEDHHVQNDDSDLESEQETSSTLPPMPPNAEKTSLEQDKVQVIGELENVVDFLPPLPPGACKGQAPQATKNRRRMKKKKKGTFVRTNSRESVNEMIVIPEGNKDSDDESEYSWTSDENSSGKQSRDPSPTRSQASADSEDNGPSEF</sequence>
<feature type="compositionally biased region" description="Polar residues" evidence="1">
    <location>
        <begin position="438"/>
        <end position="463"/>
    </location>
</feature>
<feature type="compositionally biased region" description="Basic residues" evidence="1">
    <location>
        <begin position="397"/>
        <end position="409"/>
    </location>
</feature>
<gene>
    <name evidence="2" type="ORF">PHATRDRAFT_42697</name>
</gene>
<keyword evidence="3" id="KW-1185">Reference proteome</keyword>
<feature type="compositionally biased region" description="Polar residues" evidence="1">
    <location>
        <begin position="294"/>
        <end position="307"/>
    </location>
</feature>
<proteinExistence type="predicted"/>
<dbReference type="Proteomes" id="UP000000759">
    <property type="component" value="Chromosome 1"/>
</dbReference>
<feature type="region of interest" description="Disordered" evidence="1">
    <location>
        <begin position="381"/>
        <end position="473"/>
    </location>
</feature>
<dbReference type="RefSeq" id="XP_002177171.1">
    <property type="nucleotide sequence ID" value="XM_002177135.1"/>
</dbReference>
<accession>B7FP81</accession>
<feature type="region of interest" description="Disordered" evidence="1">
    <location>
        <begin position="284"/>
        <end position="366"/>
    </location>
</feature>
<feature type="compositionally biased region" description="Basic and acidic residues" evidence="1">
    <location>
        <begin position="243"/>
        <end position="261"/>
    </location>
</feature>
<dbReference type="GeneID" id="7196342"/>
<evidence type="ECO:0000313" key="3">
    <source>
        <dbReference type="Proteomes" id="UP000000759"/>
    </source>
</evidence>
<dbReference type="InParanoid" id="B7FP81"/>
<feature type="compositionally biased region" description="Basic and acidic residues" evidence="1">
    <location>
        <begin position="326"/>
        <end position="335"/>
    </location>
</feature>
<protein>
    <submittedName>
        <fullName evidence="2">Uncharacterized protein</fullName>
    </submittedName>
</protein>
<dbReference type="AlphaFoldDB" id="B7FP81"/>
<dbReference type="KEGG" id="pti:PHATRDRAFT_42697"/>
<dbReference type="PaxDb" id="2850-Phatr42697"/>
<feature type="region of interest" description="Disordered" evidence="1">
    <location>
        <begin position="239"/>
        <end position="265"/>
    </location>
</feature>